<dbReference type="PRINTS" id="PR00080">
    <property type="entry name" value="SDRFAMILY"/>
</dbReference>
<protein>
    <submittedName>
        <fullName evidence="4">Short-chain dehydrogenase/reductase SDR</fullName>
        <ecNumber evidence="4">1.1.1.269</ecNumber>
    </submittedName>
</protein>
<accession>A0A448IBI7</accession>
<dbReference type="SMART" id="SM00822">
    <property type="entry name" value="PKS_KR"/>
    <property type="match status" value="1"/>
</dbReference>
<dbReference type="Gene3D" id="3.40.50.720">
    <property type="entry name" value="NAD(P)-binding Rossmann-like Domain"/>
    <property type="match status" value="1"/>
</dbReference>
<dbReference type="OrthoDB" id="7064009at2"/>
<organism evidence="4 5">
    <name type="scientific">Mycolicibacterium chitae</name>
    <name type="common">Mycobacterium chitae</name>
    <dbReference type="NCBI Taxonomy" id="1792"/>
    <lineage>
        <taxon>Bacteria</taxon>
        <taxon>Bacillati</taxon>
        <taxon>Actinomycetota</taxon>
        <taxon>Actinomycetes</taxon>
        <taxon>Mycobacteriales</taxon>
        <taxon>Mycobacteriaceae</taxon>
        <taxon>Mycolicibacterium</taxon>
    </lineage>
</organism>
<feature type="domain" description="Ketoreductase" evidence="3">
    <location>
        <begin position="18"/>
        <end position="193"/>
    </location>
</feature>
<dbReference type="AlphaFoldDB" id="A0A448IBI7"/>
<proteinExistence type="inferred from homology"/>
<name>A0A448IBI7_MYCCI</name>
<dbReference type="PANTHER" id="PTHR43477">
    <property type="entry name" value="DIHYDROANTICAPSIN 7-DEHYDROGENASE"/>
    <property type="match status" value="1"/>
</dbReference>
<dbReference type="Pfam" id="PF13561">
    <property type="entry name" value="adh_short_C2"/>
    <property type="match status" value="1"/>
</dbReference>
<dbReference type="PROSITE" id="PS00061">
    <property type="entry name" value="ADH_SHORT"/>
    <property type="match status" value="1"/>
</dbReference>
<dbReference type="InterPro" id="IPR002347">
    <property type="entry name" value="SDR_fam"/>
</dbReference>
<sequence length="266" mass="27087">MTDTASTTASTTTDTTTNTTLITGAASGIGAATAALLAARGHRLVLVDIDEDELERVAADIRAAGAEAITVTADASGEDAAATSLDAGYAAFGTVDGLVTSAAVMISKPLTETTLEDWNRLQSVNVTGVFLLCREFVRRLVEAGRPGAIVNLSSISGTVALPNQAAYCASKGAVAQLTRQIAVEYAARGIRANVVSPGTVETRQLATYLGSQPDPEAARRDLYAAHPIGRVAEAAEVASTIAFLLGPDASFVTGAALAVDGGYTSV</sequence>
<dbReference type="InterPro" id="IPR057326">
    <property type="entry name" value="KR_dom"/>
</dbReference>
<keyword evidence="2 4" id="KW-0560">Oxidoreductase</keyword>
<dbReference type="InterPro" id="IPR020904">
    <property type="entry name" value="Sc_DH/Rdtase_CS"/>
</dbReference>
<gene>
    <name evidence="4" type="primary">xecE</name>
    <name evidence="4" type="ORF">NCTC10485_04128</name>
</gene>
<dbReference type="RefSeq" id="WP_126335443.1">
    <property type="nucleotide sequence ID" value="NZ_AP022604.1"/>
</dbReference>
<keyword evidence="5" id="KW-1185">Reference proteome</keyword>
<dbReference type="EC" id="1.1.1.269" evidence="4"/>
<dbReference type="PRINTS" id="PR00081">
    <property type="entry name" value="GDHRDH"/>
</dbReference>
<dbReference type="FunFam" id="3.40.50.720:FF:000084">
    <property type="entry name" value="Short-chain dehydrogenase reductase"/>
    <property type="match status" value="1"/>
</dbReference>
<dbReference type="GO" id="GO:0050575">
    <property type="term" value="F:2-(S)-hydroxypropyl-CoM dehydrogenase activity"/>
    <property type="evidence" value="ECO:0007669"/>
    <property type="project" value="UniProtKB-EC"/>
</dbReference>
<dbReference type="SUPFAM" id="SSF51735">
    <property type="entry name" value="NAD(P)-binding Rossmann-fold domains"/>
    <property type="match status" value="1"/>
</dbReference>
<dbReference type="InterPro" id="IPR051122">
    <property type="entry name" value="SDR_DHRS6-like"/>
</dbReference>
<evidence type="ECO:0000313" key="4">
    <source>
        <dbReference type="EMBL" id="VEG49816.1"/>
    </source>
</evidence>
<reference evidence="4 5" key="1">
    <citation type="submission" date="2018-12" db="EMBL/GenBank/DDBJ databases">
        <authorList>
            <consortium name="Pathogen Informatics"/>
        </authorList>
    </citation>
    <scope>NUCLEOTIDE SEQUENCE [LARGE SCALE GENOMIC DNA]</scope>
    <source>
        <strain evidence="4 5">NCTC10485</strain>
    </source>
</reference>
<comment type="similarity">
    <text evidence="1">Belongs to the short-chain dehydrogenases/reductases (SDR) family.</text>
</comment>
<dbReference type="EMBL" id="LR134355">
    <property type="protein sequence ID" value="VEG49816.1"/>
    <property type="molecule type" value="Genomic_DNA"/>
</dbReference>
<evidence type="ECO:0000256" key="1">
    <source>
        <dbReference type="ARBA" id="ARBA00006484"/>
    </source>
</evidence>
<evidence type="ECO:0000313" key="5">
    <source>
        <dbReference type="Proteomes" id="UP000282551"/>
    </source>
</evidence>
<evidence type="ECO:0000256" key="2">
    <source>
        <dbReference type="ARBA" id="ARBA00023002"/>
    </source>
</evidence>
<dbReference type="CDD" id="cd05233">
    <property type="entry name" value="SDR_c"/>
    <property type="match status" value="1"/>
</dbReference>
<dbReference type="InterPro" id="IPR036291">
    <property type="entry name" value="NAD(P)-bd_dom_sf"/>
</dbReference>
<dbReference type="PANTHER" id="PTHR43477:SF1">
    <property type="entry name" value="DIHYDROANTICAPSIN 7-DEHYDROGENASE"/>
    <property type="match status" value="1"/>
</dbReference>
<evidence type="ECO:0000259" key="3">
    <source>
        <dbReference type="SMART" id="SM00822"/>
    </source>
</evidence>
<dbReference type="Proteomes" id="UP000282551">
    <property type="component" value="Chromosome"/>
</dbReference>